<proteinExistence type="predicted"/>
<keyword evidence="3" id="KW-1185">Reference proteome</keyword>
<evidence type="ECO:0000313" key="3">
    <source>
        <dbReference type="Proteomes" id="UP000593562"/>
    </source>
</evidence>
<dbReference type="AlphaFoldDB" id="A0A7J7E294"/>
<protein>
    <submittedName>
        <fullName evidence="2">Uncharacterized protein</fullName>
    </submittedName>
</protein>
<name>A0A7J7E294_TRIWF</name>
<reference evidence="2 3" key="1">
    <citation type="journal article" date="2020" name="Nat. Commun.">
        <title>Genome of Tripterygium wilfordii and identification of cytochrome P450 involved in triptolide biosynthesis.</title>
        <authorList>
            <person name="Tu L."/>
            <person name="Su P."/>
            <person name="Zhang Z."/>
            <person name="Gao L."/>
            <person name="Wang J."/>
            <person name="Hu T."/>
            <person name="Zhou J."/>
            <person name="Zhang Y."/>
            <person name="Zhao Y."/>
            <person name="Liu Y."/>
            <person name="Song Y."/>
            <person name="Tong Y."/>
            <person name="Lu Y."/>
            <person name="Yang J."/>
            <person name="Xu C."/>
            <person name="Jia M."/>
            <person name="Peters R.J."/>
            <person name="Huang L."/>
            <person name="Gao W."/>
        </authorList>
    </citation>
    <scope>NUCLEOTIDE SEQUENCE [LARGE SCALE GENOMIC DNA]</scope>
    <source>
        <strain evidence="3">cv. XIE 37</strain>
        <tissue evidence="2">Leaf</tissue>
    </source>
</reference>
<organism evidence="2 3">
    <name type="scientific">Tripterygium wilfordii</name>
    <name type="common">Thunder God vine</name>
    <dbReference type="NCBI Taxonomy" id="458696"/>
    <lineage>
        <taxon>Eukaryota</taxon>
        <taxon>Viridiplantae</taxon>
        <taxon>Streptophyta</taxon>
        <taxon>Embryophyta</taxon>
        <taxon>Tracheophyta</taxon>
        <taxon>Spermatophyta</taxon>
        <taxon>Magnoliopsida</taxon>
        <taxon>eudicotyledons</taxon>
        <taxon>Gunneridae</taxon>
        <taxon>Pentapetalae</taxon>
        <taxon>rosids</taxon>
        <taxon>fabids</taxon>
        <taxon>Celastrales</taxon>
        <taxon>Celastraceae</taxon>
        <taxon>Tripterygium</taxon>
    </lineage>
</organism>
<feature type="compositionally biased region" description="Polar residues" evidence="1">
    <location>
        <begin position="1"/>
        <end position="12"/>
    </location>
</feature>
<sequence length="65" mass="7302">MDYGEQDNNASPDTCDDQTFDGVAMDDEEQGKVVELQTPVMIEVDTTEYFRTDMVAEMLTIENGC</sequence>
<feature type="region of interest" description="Disordered" evidence="1">
    <location>
        <begin position="1"/>
        <end position="21"/>
    </location>
</feature>
<dbReference type="Proteomes" id="UP000593562">
    <property type="component" value="Unassembled WGS sequence"/>
</dbReference>
<accession>A0A7J7E294</accession>
<dbReference type="EMBL" id="JAAARO010000001">
    <property type="protein sequence ID" value="KAF5752584.1"/>
    <property type="molecule type" value="Genomic_DNA"/>
</dbReference>
<gene>
    <name evidence="2" type="ORF">HS088_TW01G00499</name>
</gene>
<comment type="caution">
    <text evidence="2">The sequence shown here is derived from an EMBL/GenBank/DDBJ whole genome shotgun (WGS) entry which is preliminary data.</text>
</comment>
<evidence type="ECO:0000313" key="2">
    <source>
        <dbReference type="EMBL" id="KAF5752584.1"/>
    </source>
</evidence>
<evidence type="ECO:0000256" key="1">
    <source>
        <dbReference type="SAM" id="MobiDB-lite"/>
    </source>
</evidence>
<dbReference type="InParanoid" id="A0A7J7E294"/>